<dbReference type="SMART" id="SM00028">
    <property type="entry name" value="TPR"/>
    <property type="match status" value="1"/>
</dbReference>
<dbReference type="PROSITE" id="PS50005">
    <property type="entry name" value="TPR"/>
    <property type="match status" value="1"/>
</dbReference>
<keyword evidence="5" id="KW-0808">Transferase</keyword>
<reference evidence="10" key="1">
    <citation type="submission" date="2019-04" db="EMBL/GenBank/DDBJ databases">
        <title>Evolution of Biomass-Degrading Anaerobic Consortia Revealed by Metagenomics.</title>
        <authorList>
            <person name="Peng X."/>
        </authorList>
    </citation>
    <scope>NUCLEOTIDE SEQUENCE</scope>
    <source>
        <strain evidence="10">SIG240</strain>
    </source>
</reference>
<comment type="caution">
    <text evidence="10">The sequence shown here is derived from an EMBL/GenBank/DDBJ whole genome shotgun (WGS) entry which is preliminary data.</text>
</comment>
<evidence type="ECO:0000256" key="7">
    <source>
        <dbReference type="ARBA" id="ARBA00022803"/>
    </source>
</evidence>
<dbReference type="InterPro" id="IPR011990">
    <property type="entry name" value="TPR-like_helical_dom_sf"/>
</dbReference>
<keyword evidence="6" id="KW-0677">Repeat</keyword>
<evidence type="ECO:0000313" key="11">
    <source>
        <dbReference type="Proteomes" id="UP000761380"/>
    </source>
</evidence>
<comment type="pathway">
    <text evidence="1">Protein modification; protein glycosylation.</text>
</comment>
<protein>
    <recommendedName>
        <fullName evidence="3">protein O-GlcNAc transferase</fullName>
        <ecNumber evidence="3">2.4.1.255</ecNumber>
    </recommendedName>
</protein>
<evidence type="ECO:0000256" key="6">
    <source>
        <dbReference type="ARBA" id="ARBA00022737"/>
    </source>
</evidence>
<evidence type="ECO:0000256" key="5">
    <source>
        <dbReference type="ARBA" id="ARBA00022679"/>
    </source>
</evidence>
<dbReference type="EC" id="2.4.1.255" evidence="3"/>
<gene>
    <name evidence="10" type="ORF">E7201_10110</name>
</gene>
<evidence type="ECO:0000256" key="3">
    <source>
        <dbReference type="ARBA" id="ARBA00011970"/>
    </source>
</evidence>
<proteinExistence type="inferred from homology"/>
<dbReference type="Gene3D" id="3.40.50.11380">
    <property type="match status" value="1"/>
</dbReference>
<dbReference type="InterPro" id="IPR029489">
    <property type="entry name" value="OGT/SEC/SPY_C"/>
</dbReference>
<evidence type="ECO:0000256" key="1">
    <source>
        <dbReference type="ARBA" id="ARBA00004922"/>
    </source>
</evidence>
<dbReference type="PANTHER" id="PTHR44835:SF1">
    <property type="entry name" value="PROTEIN O-GLCNAC TRANSFERASE"/>
    <property type="match status" value="1"/>
</dbReference>
<dbReference type="SUPFAM" id="SSF48452">
    <property type="entry name" value="TPR-like"/>
    <property type="match status" value="1"/>
</dbReference>
<accession>A0A927WPB6</accession>
<dbReference type="PROSITE" id="PS50293">
    <property type="entry name" value="TPR_REGION"/>
    <property type="match status" value="1"/>
</dbReference>
<keyword evidence="7 8" id="KW-0802">TPR repeat</keyword>
<evidence type="ECO:0000256" key="4">
    <source>
        <dbReference type="ARBA" id="ARBA00022676"/>
    </source>
</evidence>
<feature type="domain" description="O-GlcNAc transferase C-terminal" evidence="9">
    <location>
        <begin position="333"/>
        <end position="510"/>
    </location>
</feature>
<dbReference type="AlphaFoldDB" id="A0A927WPB6"/>
<keyword evidence="4" id="KW-0328">Glycosyltransferase</keyword>
<dbReference type="Gene3D" id="3.40.50.2000">
    <property type="entry name" value="Glycogen Phosphorylase B"/>
    <property type="match status" value="1"/>
</dbReference>
<dbReference type="PANTHER" id="PTHR44835">
    <property type="entry name" value="UDP-N-ACETYLGLUCOSAMINE--PEPTIDE N-ACETYLGLUCOSAMINYLTRANSFERASE SPINDLY-RELATED"/>
    <property type="match status" value="1"/>
</dbReference>
<dbReference type="Pfam" id="PF13844">
    <property type="entry name" value="Glyco_transf_41"/>
    <property type="match status" value="2"/>
</dbReference>
<feature type="domain" description="O-GlcNAc transferase C-terminal" evidence="9">
    <location>
        <begin position="166"/>
        <end position="322"/>
    </location>
</feature>
<dbReference type="Gene3D" id="1.25.40.10">
    <property type="entry name" value="Tetratricopeptide repeat domain"/>
    <property type="match status" value="1"/>
</dbReference>
<evidence type="ECO:0000313" key="10">
    <source>
        <dbReference type="EMBL" id="MBE6093495.1"/>
    </source>
</evidence>
<dbReference type="Proteomes" id="UP000761380">
    <property type="component" value="Unassembled WGS sequence"/>
</dbReference>
<dbReference type="InterPro" id="IPR051939">
    <property type="entry name" value="Glycosyltr_41/O-GlcNAc_trsf"/>
</dbReference>
<evidence type="ECO:0000256" key="8">
    <source>
        <dbReference type="PROSITE-ProRule" id="PRU00339"/>
    </source>
</evidence>
<evidence type="ECO:0000259" key="9">
    <source>
        <dbReference type="Pfam" id="PF13844"/>
    </source>
</evidence>
<organism evidence="10 11">
    <name type="scientific">Selenomonas ruminantium</name>
    <dbReference type="NCBI Taxonomy" id="971"/>
    <lineage>
        <taxon>Bacteria</taxon>
        <taxon>Bacillati</taxon>
        <taxon>Bacillota</taxon>
        <taxon>Negativicutes</taxon>
        <taxon>Selenomonadales</taxon>
        <taxon>Selenomonadaceae</taxon>
        <taxon>Selenomonas</taxon>
    </lineage>
</organism>
<comment type="similarity">
    <text evidence="2">Belongs to the glycosyltransferase 41 family. O-GlcNAc transferase subfamily.</text>
</comment>
<dbReference type="InterPro" id="IPR019734">
    <property type="entry name" value="TPR_rpt"/>
</dbReference>
<sequence>MKVDNFLAVYEQALASYKQGDCELAWQMITKFEQEQGLRILLGGLLKAYILRTQKKYVSEIFLLEDLVQDFADSEDKKRLADAYSLLGAAYRMLGQSEAAVTAFERSAQLEPGAARKLTEISNALFAANAIEDLSAAKIQELYAVYRHYLQDMAITPYPPPIGHPSKIRVGYLSADLRDHAVGQFVRPFFFHYNPADFEVFVYQLNKECDFVTEDLRSSSAHWRNLAGAEFAAIAQAIRQDGVDILVELGGHTAGNALPVFAYRPAPVQISGIGYFNSTGIYECDGFLSDIYCAPEETSPYFTEKLLRLPHTHFCYQPYKTFPAVSPPPCLKNGYITFGSFNNFAKVNEGMLRLWREILRRVPYSRLILKHQLLGTEEGREYTLARLQKLQLPLGRIELRPYSATYLQEYADMDIALDTAPYPGGLTTCEALYMGVPVVTLTGNRHGARFGKSFLCNIGLGELAAENVRQYGDIAVALAGDRELLLALRQNLRQRMQASPLMDAKGYMHDVENLYRKILAGIN</sequence>
<dbReference type="GO" id="GO:0097363">
    <property type="term" value="F:protein O-acetylglucosaminyltransferase activity"/>
    <property type="evidence" value="ECO:0007669"/>
    <property type="project" value="UniProtKB-EC"/>
</dbReference>
<name>A0A927WPB6_SELRU</name>
<feature type="repeat" description="TPR" evidence="8">
    <location>
        <begin position="81"/>
        <end position="114"/>
    </location>
</feature>
<evidence type="ECO:0000256" key="2">
    <source>
        <dbReference type="ARBA" id="ARBA00005386"/>
    </source>
</evidence>
<dbReference type="EMBL" id="SVBY01000090">
    <property type="protein sequence ID" value="MBE6093495.1"/>
    <property type="molecule type" value="Genomic_DNA"/>
</dbReference>
<dbReference type="SUPFAM" id="SSF53756">
    <property type="entry name" value="UDP-Glycosyltransferase/glycogen phosphorylase"/>
    <property type="match status" value="1"/>
</dbReference>